<dbReference type="Pfam" id="PF00010">
    <property type="entry name" value="HLH"/>
    <property type="match status" value="1"/>
</dbReference>
<dbReference type="SMART" id="SM00353">
    <property type="entry name" value="HLH"/>
    <property type="match status" value="1"/>
</dbReference>
<name>A0AAW1M9N6_SAPOF</name>
<dbReference type="GO" id="GO:0005634">
    <property type="term" value="C:nucleus"/>
    <property type="evidence" value="ECO:0007669"/>
    <property type="project" value="UniProtKB-SubCell"/>
</dbReference>
<feature type="region of interest" description="Disordered" evidence="6">
    <location>
        <begin position="1"/>
        <end position="25"/>
    </location>
</feature>
<dbReference type="InterPro" id="IPR031066">
    <property type="entry name" value="bHLH_ALC-like_plant"/>
</dbReference>
<proteinExistence type="predicted"/>
<dbReference type="InterPro" id="IPR036638">
    <property type="entry name" value="HLH_DNA-bd_sf"/>
</dbReference>
<evidence type="ECO:0000259" key="7">
    <source>
        <dbReference type="PROSITE" id="PS50888"/>
    </source>
</evidence>
<feature type="compositionally biased region" description="Basic and acidic residues" evidence="6">
    <location>
        <begin position="251"/>
        <end position="261"/>
    </location>
</feature>
<dbReference type="PANTHER" id="PTHR45855:SF23">
    <property type="entry name" value="TRANSCRIPTION FACTOR MEE8-RELATED"/>
    <property type="match status" value="1"/>
</dbReference>
<keyword evidence="9" id="KW-1185">Reference proteome</keyword>
<feature type="domain" description="BHLH" evidence="7">
    <location>
        <begin position="265"/>
        <end position="314"/>
    </location>
</feature>
<feature type="region of interest" description="Disordered" evidence="6">
    <location>
        <begin position="215"/>
        <end position="238"/>
    </location>
</feature>
<dbReference type="AlphaFoldDB" id="A0AAW1M9N6"/>
<feature type="compositionally biased region" description="Basic and acidic residues" evidence="6">
    <location>
        <begin position="229"/>
        <end position="238"/>
    </location>
</feature>
<feature type="region of interest" description="Disordered" evidence="6">
    <location>
        <begin position="251"/>
        <end position="278"/>
    </location>
</feature>
<accession>A0AAW1M9N6</accession>
<keyword evidence="4" id="KW-0804">Transcription</keyword>
<dbReference type="PROSITE" id="PS50888">
    <property type="entry name" value="BHLH"/>
    <property type="match status" value="1"/>
</dbReference>
<gene>
    <name evidence="8" type="ORF">RND81_03G197100</name>
</gene>
<comment type="subcellular location">
    <subcellularLocation>
        <location evidence="1">Nucleus</location>
    </subcellularLocation>
</comment>
<dbReference type="InterPro" id="IPR011598">
    <property type="entry name" value="bHLH_dom"/>
</dbReference>
<dbReference type="Proteomes" id="UP001443914">
    <property type="component" value="Unassembled WGS sequence"/>
</dbReference>
<evidence type="ECO:0000256" key="6">
    <source>
        <dbReference type="SAM" id="MobiDB-lite"/>
    </source>
</evidence>
<protein>
    <recommendedName>
        <fullName evidence="7">BHLH domain-containing protein</fullName>
    </recommendedName>
</protein>
<evidence type="ECO:0000256" key="1">
    <source>
        <dbReference type="ARBA" id="ARBA00004123"/>
    </source>
</evidence>
<dbReference type="PANTHER" id="PTHR45855">
    <property type="entry name" value="TRANSCRIPTION FACTOR PIF1-RELATED"/>
    <property type="match status" value="1"/>
</dbReference>
<dbReference type="Gene3D" id="4.10.280.10">
    <property type="entry name" value="Helix-loop-helix DNA-binding domain"/>
    <property type="match status" value="1"/>
</dbReference>
<dbReference type="CDD" id="cd11445">
    <property type="entry name" value="bHLH_AtPIF_like"/>
    <property type="match status" value="1"/>
</dbReference>
<comment type="caution">
    <text evidence="8">The sequence shown here is derived from an EMBL/GenBank/DDBJ whole genome shotgun (WGS) entry which is preliminary data.</text>
</comment>
<evidence type="ECO:0000313" key="8">
    <source>
        <dbReference type="EMBL" id="KAK9742781.1"/>
    </source>
</evidence>
<evidence type="ECO:0000256" key="4">
    <source>
        <dbReference type="ARBA" id="ARBA00023163"/>
    </source>
</evidence>
<dbReference type="GO" id="GO:0003677">
    <property type="term" value="F:DNA binding"/>
    <property type="evidence" value="ECO:0007669"/>
    <property type="project" value="UniProtKB-KW"/>
</dbReference>
<keyword evidence="5" id="KW-0539">Nucleus</keyword>
<dbReference type="SUPFAM" id="SSF47459">
    <property type="entry name" value="HLH, helix-loop-helix DNA-binding domain"/>
    <property type="match status" value="1"/>
</dbReference>
<evidence type="ECO:0000256" key="5">
    <source>
        <dbReference type="ARBA" id="ARBA00023242"/>
    </source>
</evidence>
<feature type="compositionally biased region" description="Polar residues" evidence="6">
    <location>
        <begin position="215"/>
        <end position="228"/>
    </location>
</feature>
<evidence type="ECO:0000256" key="3">
    <source>
        <dbReference type="ARBA" id="ARBA00023125"/>
    </source>
</evidence>
<keyword evidence="3" id="KW-0238">DNA-binding</keyword>
<dbReference type="EMBL" id="JBDFQZ010000003">
    <property type="protein sequence ID" value="KAK9742781.1"/>
    <property type="molecule type" value="Genomic_DNA"/>
</dbReference>
<dbReference type="InterPro" id="IPR047265">
    <property type="entry name" value="PIF1-like_bHLH"/>
</dbReference>
<dbReference type="GO" id="GO:0046983">
    <property type="term" value="F:protein dimerization activity"/>
    <property type="evidence" value="ECO:0007669"/>
    <property type="project" value="InterPro"/>
</dbReference>
<evidence type="ECO:0000256" key="2">
    <source>
        <dbReference type="ARBA" id="ARBA00023015"/>
    </source>
</evidence>
<organism evidence="8 9">
    <name type="scientific">Saponaria officinalis</name>
    <name type="common">Common soapwort</name>
    <name type="synonym">Lychnis saponaria</name>
    <dbReference type="NCBI Taxonomy" id="3572"/>
    <lineage>
        <taxon>Eukaryota</taxon>
        <taxon>Viridiplantae</taxon>
        <taxon>Streptophyta</taxon>
        <taxon>Embryophyta</taxon>
        <taxon>Tracheophyta</taxon>
        <taxon>Spermatophyta</taxon>
        <taxon>Magnoliopsida</taxon>
        <taxon>eudicotyledons</taxon>
        <taxon>Gunneridae</taxon>
        <taxon>Pentapetalae</taxon>
        <taxon>Caryophyllales</taxon>
        <taxon>Caryophyllaceae</taxon>
        <taxon>Caryophylleae</taxon>
        <taxon>Saponaria</taxon>
    </lineage>
</organism>
<keyword evidence="2" id="KW-0805">Transcription regulation</keyword>
<evidence type="ECO:0000313" key="9">
    <source>
        <dbReference type="Proteomes" id="UP001443914"/>
    </source>
</evidence>
<sequence length="454" mass="49146">MNQNRPTFYASPPPPPSPPPISRSLTSHFNFLSTGPDTSTQDYEMAELTWENGRLTLHGLGPPRAPIKNNVGGAWTDKSSTLAGGTLESLVNQATHKFQSPLTPIGTCKYHDDLVPLFDPSPIHRPSAVPTTISMAMESLVPNANDRDAGVSKTMMGCSTRVRSSSVAVGGGGVPVNSDWSVSASGSDRWHGVKGTTDDTCEQLRSMTNTGITSASFGTSLDNTTRTVTSDDRDHDSVCLSRPEKEIIDDKYQRKDSDGPTKRSRAAAIHNQSERKRRDKINQRLKTLQKLVPNSNKTDKASMLEEIINHIKQVQSQIQVLSTMGLPSMMTPLAIQQQLLQMSMMTPPMGMGMGLGMGMNMDQMNQLNIELSNIPGMPSSVLNPAAYMTLAATTGGGDHVTPQPTSMVPTDPLATYLASQSQQSVTMDAYNNLAAMYQQLQQQQIPNQGTGNNK</sequence>
<feature type="compositionally biased region" description="Pro residues" evidence="6">
    <location>
        <begin position="11"/>
        <end position="21"/>
    </location>
</feature>
<reference evidence="8" key="1">
    <citation type="submission" date="2024-03" db="EMBL/GenBank/DDBJ databases">
        <title>WGS assembly of Saponaria officinalis var. Norfolk2.</title>
        <authorList>
            <person name="Jenkins J."/>
            <person name="Shu S."/>
            <person name="Grimwood J."/>
            <person name="Barry K."/>
            <person name="Goodstein D."/>
            <person name="Schmutz J."/>
            <person name="Leebens-Mack J."/>
            <person name="Osbourn A."/>
        </authorList>
    </citation>
    <scope>NUCLEOTIDE SEQUENCE [LARGE SCALE GENOMIC DNA]</scope>
    <source>
        <strain evidence="8">JIC</strain>
    </source>
</reference>